<dbReference type="AlphaFoldDB" id="A0A0C2N8P9"/>
<organism evidence="1 2">
    <name type="scientific">Thelohanellus kitauei</name>
    <name type="common">Myxosporean</name>
    <dbReference type="NCBI Taxonomy" id="669202"/>
    <lineage>
        <taxon>Eukaryota</taxon>
        <taxon>Metazoa</taxon>
        <taxon>Cnidaria</taxon>
        <taxon>Myxozoa</taxon>
        <taxon>Myxosporea</taxon>
        <taxon>Bivalvulida</taxon>
        <taxon>Platysporina</taxon>
        <taxon>Myxobolidae</taxon>
        <taxon>Thelohanellus</taxon>
    </lineage>
</organism>
<dbReference type="EMBL" id="JWZT01001146">
    <property type="protein sequence ID" value="KII72690.1"/>
    <property type="molecule type" value="Genomic_DNA"/>
</dbReference>
<protein>
    <submittedName>
        <fullName evidence="1">Uncharacterized protein</fullName>
    </submittedName>
</protein>
<keyword evidence="2" id="KW-1185">Reference proteome</keyword>
<evidence type="ECO:0000313" key="2">
    <source>
        <dbReference type="Proteomes" id="UP000031668"/>
    </source>
</evidence>
<reference evidence="1 2" key="1">
    <citation type="journal article" date="2014" name="Genome Biol. Evol.">
        <title>The genome of the myxosporean Thelohanellus kitauei shows adaptations to nutrient acquisition within its fish host.</title>
        <authorList>
            <person name="Yang Y."/>
            <person name="Xiong J."/>
            <person name="Zhou Z."/>
            <person name="Huo F."/>
            <person name="Miao W."/>
            <person name="Ran C."/>
            <person name="Liu Y."/>
            <person name="Zhang J."/>
            <person name="Feng J."/>
            <person name="Wang M."/>
            <person name="Wang M."/>
            <person name="Wang L."/>
            <person name="Yao B."/>
        </authorList>
    </citation>
    <scope>NUCLEOTIDE SEQUENCE [LARGE SCALE GENOMIC DNA]</scope>
    <source>
        <strain evidence="1">Wuqing</strain>
    </source>
</reference>
<comment type="caution">
    <text evidence="1">The sequence shown here is derived from an EMBL/GenBank/DDBJ whole genome shotgun (WGS) entry which is preliminary data.</text>
</comment>
<dbReference type="Proteomes" id="UP000031668">
    <property type="component" value="Unassembled WGS sequence"/>
</dbReference>
<accession>A0A0C2N8P9</accession>
<evidence type="ECO:0000313" key="1">
    <source>
        <dbReference type="EMBL" id="KII72690.1"/>
    </source>
</evidence>
<proteinExistence type="predicted"/>
<sequence length="117" mass="13668">MSPIKLNSQSLILLNDLVSMTIVKKKIWALSIELVLKSKADMHNYCCLFPCKFVWTLYRSDPCKEHVHSSKHATDTYFPPPILQFSYQIIFTEFSYFILLTCKKLPLTPMLFLIFSN</sequence>
<name>A0A0C2N8P9_THEKT</name>
<gene>
    <name evidence="1" type="ORF">RF11_15199</name>
</gene>